<sequence length="138" mass="15277">METVYAIQHSILLPCYFFHLGRMQDGQEQSQIAVSLALDSGMYLNRTPSACNVEHTHSMTYPQDVALGHDSFWAALRQHYLWSGILGYSAAVPYDNLQHVSVPWPHEVTQGASIPICLAVQDILDGVASVVDESVNSF</sequence>
<evidence type="ECO:0000313" key="1">
    <source>
        <dbReference type="EMBL" id="TFK99165.1"/>
    </source>
</evidence>
<gene>
    <name evidence="1" type="ORF">BDV98DRAFT_187064</name>
</gene>
<dbReference type="Proteomes" id="UP000305067">
    <property type="component" value="Unassembled WGS sequence"/>
</dbReference>
<protein>
    <submittedName>
        <fullName evidence="1">Uncharacterized protein</fullName>
    </submittedName>
</protein>
<organism evidence="1 2">
    <name type="scientific">Pterulicium gracile</name>
    <dbReference type="NCBI Taxonomy" id="1884261"/>
    <lineage>
        <taxon>Eukaryota</taxon>
        <taxon>Fungi</taxon>
        <taxon>Dikarya</taxon>
        <taxon>Basidiomycota</taxon>
        <taxon>Agaricomycotina</taxon>
        <taxon>Agaricomycetes</taxon>
        <taxon>Agaricomycetidae</taxon>
        <taxon>Agaricales</taxon>
        <taxon>Pleurotineae</taxon>
        <taxon>Pterulaceae</taxon>
        <taxon>Pterulicium</taxon>
    </lineage>
</organism>
<name>A0A5C3QAR7_9AGAR</name>
<dbReference type="EMBL" id="ML178835">
    <property type="protein sequence ID" value="TFK99165.1"/>
    <property type="molecule type" value="Genomic_DNA"/>
</dbReference>
<accession>A0A5C3QAR7</accession>
<dbReference type="AlphaFoldDB" id="A0A5C3QAR7"/>
<keyword evidence="2" id="KW-1185">Reference proteome</keyword>
<reference evidence="1 2" key="1">
    <citation type="journal article" date="2019" name="Nat. Ecol. Evol.">
        <title>Megaphylogeny resolves global patterns of mushroom evolution.</title>
        <authorList>
            <person name="Varga T."/>
            <person name="Krizsan K."/>
            <person name="Foldi C."/>
            <person name="Dima B."/>
            <person name="Sanchez-Garcia M."/>
            <person name="Sanchez-Ramirez S."/>
            <person name="Szollosi G.J."/>
            <person name="Szarkandi J.G."/>
            <person name="Papp V."/>
            <person name="Albert L."/>
            <person name="Andreopoulos W."/>
            <person name="Angelini C."/>
            <person name="Antonin V."/>
            <person name="Barry K.W."/>
            <person name="Bougher N.L."/>
            <person name="Buchanan P."/>
            <person name="Buyck B."/>
            <person name="Bense V."/>
            <person name="Catcheside P."/>
            <person name="Chovatia M."/>
            <person name="Cooper J."/>
            <person name="Damon W."/>
            <person name="Desjardin D."/>
            <person name="Finy P."/>
            <person name="Geml J."/>
            <person name="Haridas S."/>
            <person name="Hughes K."/>
            <person name="Justo A."/>
            <person name="Karasinski D."/>
            <person name="Kautmanova I."/>
            <person name="Kiss B."/>
            <person name="Kocsube S."/>
            <person name="Kotiranta H."/>
            <person name="LaButti K.M."/>
            <person name="Lechner B.E."/>
            <person name="Liimatainen K."/>
            <person name="Lipzen A."/>
            <person name="Lukacs Z."/>
            <person name="Mihaltcheva S."/>
            <person name="Morgado L.N."/>
            <person name="Niskanen T."/>
            <person name="Noordeloos M.E."/>
            <person name="Ohm R.A."/>
            <person name="Ortiz-Santana B."/>
            <person name="Ovrebo C."/>
            <person name="Racz N."/>
            <person name="Riley R."/>
            <person name="Savchenko A."/>
            <person name="Shiryaev A."/>
            <person name="Soop K."/>
            <person name="Spirin V."/>
            <person name="Szebenyi C."/>
            <person name="Tomsovsky M."/>
            <person name="Tulloss R.E."/>
            <person name="Uehling J."/>
            <person name="Grigoriev I.V."/>
            <person name="Vagvolgyi C."/>
            <person name="Papp T."/>
            <person name="Martin F.M."/>
            <person name="Miettinen O."/>
            <person name="Hibbett D.S."/>
            <person name="Nagy L.G."/>
        </authorList>
    </citation>
    <scope>NUCLEOTIDE SEQUENCE [LARGE SCALE GENOMIC DNA]</scope>
    <source>
        <strain evidence="1 2">CBS 309.79</strain>
    </source>
</reference>
<evidence type="ECO:0000313" key="2">
    <source>
        <dbReference type="Proteomes" id="UP000305067"/>
    </source>
</evidence>
<proteinExistence type="predicted"/>
<dbReference type="OrthoDB" id="2309723at2759"/>